<reference evidence="11" key="1">
    <citation type="submission" date="2020-12" db="EMBL/GenBank/DDBJ databases">
        <authorList>
            <person name="Iha C."/>
        </authorList>
    </citation>
    <scope>NUCLEOTIDE SEQUENCE</scope>
</reference>
<dbReference type="SUPFAM" id="SSF56784">
    <property type="entry name" value="HAD-like"/>
    <property type="match status" value="1"/>
</dbReference>
<keyword evidence="6 9" id="KW-0486">Methionine biosynthesis</keyword>
<feature type="binding site" evidence="9">
    <location>
        <position position="177"/>
    </location>
    <ligand>
        <name>Zn(2+)</name>
        <dbReference type="ChEBI" id="CHEBI:29105"/>
    </ligand>
</feature>
<feature type="binding site" evidence="9">
    <location>
        <position position="84"/>
    </location>
    <ligand>
        <name>substrate</name>
    </ligand>
</feature>
<comment type="catalytic activity">
    <reaction evidence="9">
        <text>5-(methylsulfanyl)-D-ribulose 1-phosphate = 5-methylsulfanyl-2,3-dioxopentyl phosphate + H2O</text>
        <dbReference type="Rhea" id="RHEA:15549"/>
        <dbReference type="ChEBI" id="CHEBI:15377"/>
        <dbReference type="ChEBI" id="CHEBI:58548"/>
        <dbReference type="ChEBI" id="CHEBI:58828"/>
        <dbReference type="EC" id="4.2.1.109"/>
    </reaction>
</comment>
<dbReference type="Proteomes" id="UP000708148">
    <property type="component" value="Unassembled WGS sequence"/>
</dbReference>
<dbReference type="InterPro" id="IPR001303">
    <property type="entry name" value="Aldolase_II/adducin_N"/>
</dbReference>
<dbReference type="EC" id="4.2.1.109" evidence="9"/>
<keyword evidence="7 9" id="KW-0456">Lyase</keyword>
<dbReference type="GO" id="GO:0005737">
    <property type="term" value="C:cytoplasm"/>
    <property type="evidence" value="ECO:0007669"/>
    <property type="project" value="UniProtKB-SubCell"/>
</dbReference>
<keyword evidence="4" id="KW-0378">Hydrolase</keyword>
<dbReference type="Gene3D" id="1.10.720.60">
    <property type="match status" value="1"/>
</dbReference>
<comment type="subcellular location">
    <subcellularLocation>
        <location evidence="9">Cytoplasm</location>
    </subcellularLocation>
</comment>
<dbReference type="GO" id="GO:0046570">
    <property type="term" value="F:methylthioribulose 1-phosphate dehydratase activity"/>
    <property type="evidence" value="ECO:0007669"/>
    <property type="project" value="UniProtKB-UniRule"/>
</dbReference>
<gene>
    <name evidence="11" type="ORF">OSTQU699_LOCUS5770</name>
</gene>
<accession>A0A8S1J320</accession>
<dbReference type="InterPro" id="IPR036409">
    <property type="entry name" value="Aldolase_II/adducin_N_sf"/>
</dbReference>
<dbReference type="AlphaFoldDB" id="A0A8S1J320"/>
<feature type="domain" description="Class II aldolase/adducin N-terminal" evidence="10">
    <location>
        <begin position="9"/>
        <end position="204"/>
    </location>
</feature>
<dbReference type="PANTHER" id="PTHR10640:SF7">
    <property type="entry name" value="METHYLTHIORIBULOSE-1-PHOSPHATE DEHYDRATASE"/>
    <property type="match status" value="1"/>
</dbReference>
<keyword evidence="8" id="KW-0511">Multifunctional enzyme</keyword>
<name>A0A8S1J320_9CHLO</name>
<feature type="binding site" evidence="9">
    <location>
        <position position="104"/>
    </location>
    <ligand>
        <name>Zn(2+)</name>
        <dbReference type="ChEBI" id="CHEBI:29105"/>
    </ligand>
</feature>
<dbReference type="PANTHER" id="PTHR10640">
    <property type="entry name" value="METHYLTHIORIBULOSE-1-PHOSPHATE DEHYDRATASE"/>
    <property type="match status" value="1"/>
</dbReference>
<dbReference type="InterPro" id="IPR027514">
    <property type="entry name" value="Salvage_MtnB_euk"/>
</dbReference>
<evidence type="ECO:0000313" key="11">
    <source>
        <dbReference type="EMBL" id="CAD7700411.1"/>
    </source>
</evidence>
<evidence type="ECO:0000256" key="9">
    <source>
        <dbReference type="HAMAP-Rule" id="MF_03116"/>
    </source>
</evidence>
<keyword evidence="5 9" id="KW-0862">Zinc</keyword>
<keyword evidence="2 9" id="KW-0028">Amino-acid biosynthesis</keyword>
<dbReference type="Pfam" id="PF00596">
    <property type="entry name" value="Aldolase_II"/>
    <property type="match status" value="1"/>
</dbReference>
<dbReference type="SFLD" id="SFLDG01129">
    <property type="entry name" value="C1.5:_HAD__Beta-PGM__Phosphata"/>
    <property type="match status" value="1"/>
</dbReference>
<dbReference type="SFLD" id="SFLDG01133">
    <property type="entry name" value="C1.5.4:_Enolase-phosphatase_Li"/>
    <property type="match status" value="1"/>
</dbReference>
<dbReference type="Pfam" id="PF00702">
    <property type="entry name" value="Hydrolase"/>
    <property type="match status" value="1"/>
</dbReference>
<comment type="cofactor">
    <cofactor evidence="9">
        <name>Zn(2+)</name>
        <dbReference type="ChEBI" id="CHEBI:29105"/>
    </cofactor>
    <text evidence="9">Binds 1 zinc ion per subunit.</text>
</comment>
<dbReference type="NCBIfam" id="TIGR03328">
    <property type="entry name" value="salvage_mtnB"/>
    <property type="match status" value="1"/>
</dbReference>
<proteinExistence type="inferred from homology"/>
<dbReference type="CDD" id="cd01629">
    <property type="entry name" value="HAD_EP"/>
    <property type="match status" value="1"/>
</dbReference>
<dbReference type="GO" id="GO:0000287">
    <property type="term" value="F:magnesium ion binding"/>
    <property type="evidence" value="ECO:0007669"/>
    <property type="project" value="InterPro"/>
</dbReference>
<dbReference type="SFLD" id="SFLDS00003">
    <property type="entry name" value="Haloacid_Dehalogenase"/>
    <property type="match status" value="1"/>
</dbReference>
<dbReference type="SUPFAM" id="SSF53639">
    <property type="entry name" value="AraD/HMP-PK domain-like"/>
    <property type="match status" value="1"/>
</dbReference>
<dbReference type="GO" id="GO:0008270">
    <property type="term" value="F:zinc ion binding"/>
    <property type="evidence" value="ECO:0007669"/>
    <property type="project" value="UniProtKB-UniRule"/>
</dbReference>
<feature type="binding site" evidence="9">
    <location>
        <position position="102"/>
    </location>
    <ligand>
        <name>Zn(2+)</name>
        <dbReference type="ChEBI" id="CHEBI:29105"/>
    </ligand>
</feature>
<evidence type="ECO:0000256" key="2">
    <source>
        <dbReference type="ARBA" id="ARBA00022605"/>
    </source>
</evidence>
<dbReference type="InterPro" id="IPR023214">
    <property type="entry name" value="HAD_sf"/>
</dbReference>
<evidence type="ECO:0000256" key="6">
    <source>
        <dbReference type="ARBA" id="ARBA00023167"/>
    </source>
</evidence>
<dbReference type="NCBIfam" id="TIGR01691">
    <property type="entry name" value="enolase-ppase"/>
    <property type="match status" value="1"/>
</dbReference>
<dbReference type="InterPro" id="IPR036412">
    <property type="entry name" value="HAD-like_sf"/>
</dbReference>
<comment type="function">
    <text evidence="9">Catalyzes the dehydration of methylthioribulose-1-phosphate (MTRu-1-P) into 2,3-diketo-5-methylthiopentyl-1-phosphate (DK-MTP-1-P).</text>
</comment>
<dbReference type="GO" id="GO:0043874">
    <property type="term" value="F:acireductone synthase activity"/>
    <property type="evidence" value="ECO:0007669"/>
    <property type="project" value="InterPro"/>
</dbReference>
<comment type="similarity">
    <text evidence="9">Belongs to the aldolase class II family. MtnB subfamily.</text>
</comment>
<evidence type="ECO:0000259" key="10">
    <source>
        <dbReference type="SMART" id="SM01007"/>
    </source>
</evidence>
<dbReference type="SMART" id="SM01007">
    <property type="entry name" value="Aldolase_II"/>
    <property type="match status" value="1"/>
</dbReference>
<dbReference type="InterPro" id="IPR017714">
    <property type="entry name" value="MethylthioRu-1-P_deHdtase_MtnB"/>
</dbReference>
<keyword evidence="12" id="KW-1185">Reference proteome</keyword>
<dbReference type="HAMAP" id="MF_03116">
    <property type="entry name" value="Salvage_MtnB_euk"/>
    <property type="match status" value="1"/>
</dbReference>
<dbReference type="Gene3D" id="3.40.225.10">
    <property type="entry name" value="Class II aldolase/adducin N-terminal domain"/>
    <property type="match status" value="1"/>
</dbReference>
<organism evidence="11 12">
    <name type="scientific">Ostreobium quekettii</name>
    <dbReference type="NCBI Taxonomy" id="121088"/>
    <lineage>
        <taxon>Eukaryota</taxon>
        <taxon>Viridiplantae</taxon>
        <taxon>Chlorophyta</taxon>
        <taxon>core chlorophytes</taxon>
        <taxon>Ulvophyceae</taxon>
        <taxon>TCBD clade</taxon>
        <taxon>Bryopsidales</taxon>
        <taxon>Ostreobineae</taxon>
        <taxon>Ostreobiaceae</taxon>
        <taxon>Ostreobium</taxon>
    </lineage>
</organism>
<dbReference type="Gene3D" id="3.40.50.1000">
    <property type="entry name" value="HAD superfamily/HAD-like"/>
    <property type="match status" value="1"/>
</dbReference>
<evidence type="ECO:0000313" key="12">
    <source>
        <dbReference type="Proteomes" id="UP000708148"/>
    </source>
</evidence>
<evidence type="ECO:0000256" key="1">
    <source>
        <dbReference type="ARBA" id="ARBA00022490"/>
    </source>
</evidence>
<evidence type="ECO:0000256" key="8">
    <source>
        <dbReference type="ARBA" id="ARBA00023268"/>
    </source>
</evidence>
<comment type="caution">
    <text evidence="11">The sequence shown here is derived from an EMBL/GenBank/DDBJ whole genome shotgun (WGS) entry which is preliminary data.</text>
</comment>
<keyword evidence="1 9" id="KW-0963">Cytoplasm</keyword>
<dbReference type="GO" id="GO:0019509">
    <property type="term" value="P:L-methionine salvage from methylthioadenosine"/>
    <property type="evidence" value="ECO:0007669"/>
    <property type="project" value="UniProtKB-UniRule"/>
</dbReference>
<evidence type="ECO:0000256" key="3">
    <source>
        <dbReference type="ARBA" id="ARBA00022723"/>
    </source>
</evidence>
<evidence type="ECO:0000256" key="5">
    <source>
        <dbReference type="ARBA" id="ARBA00022833"/>
    </source>
</evidence>
<evidence type="ECO:0000256" key="4">
    <source>
        <dbReference type="ARBA" id="ARBA00022801"/>
    </source>
</evidence>
<evidence type="ECO:0000256" key="7">
    <source>
        <dbReference type="ARBA" id="ARBA00023239"/>
    </source>
</evidence>
<dbReference type="EMBL" id="CAJHUC010001254">
    <property type="protein sequence ID" value="CAD7700411.1"/>
    <property type="molecule type" value="Genomic_DNA"/>
</dbReference>
<keyword evidence="3 9" id="KW-0479">Metal-binding</keyword>
<comment type="pathway">
    <text evidence="9">Amino-acid biosynthesis; L-methionine biosynthesis via salvage pathway; L-methionine from S-methyl-5-thio-alpha-D-ribose 1-phosphate: step 2/6.</text>
</comment>
<dbReference type="OrthoDB" id="191080at2759"/>
<dbReference type="FunFam" id="3.40.225.10:FF:000010">
    <property type="entry name" value="Probable bifunctional methylthioribulose-1-phosphate dehydratase/enolase-phosphatase E1"/>
    <property type="match status" value="1"/>
</dbReference>
<sequence length="488" mass="53350">MSTVDEASSLICDLCDAFYKQGWVSGTGGGISIRTPAGIVVAPSGVQKERMLPADMFVLDEEGEITRCGAQRPGSSKAPKLSECAPLFMAAYKLRNAGAVIHSHSMHAMLATLVDEESTEFSVTQLEMIKGIAGHGYYDNCVVPIVENTARECELTGRLSEAIRLYPKTSAVLVRRHGVYVWGDSWIQAKTQAECYHYLFEAAVAMRQMGARVKEVPRGAAGNGCTAAIGRPTKRARLDHIRQPLKVVVLDIEGTVSPLSFVAETMFPYAMRYMQEHLTQSYTTDQTKRVVEAIRKQAAEDKASGLSDIVIPPATETPEIVISACYKWAMGASETNRKVAALKNLQGHIWRKGFSSGELVAPLFPDVLPALKAWKENGVKVYIYSSGSREAQRLFFAHTQVGNLHDYTLGFFDTTVGPKFEPSSYENIALTVGVEDPSQILFKTDALHEAQAASAAGWRAVLVDRPGNAPIDAKHSFEVVTSLTEIRE</sequence>
<feature type="active site" description="Proton donor/acceptor" evidence="9">
    <location>
        <position position="127"/>
    </location>
</feature>
<dbReference type="InterPro" id="IPR023943">
    <property type="entry name" value="Enolase-ppase_E1"/>
</dbReference>
<protein>
    <recommendedName>
        <fullName evidence="9">Probable methylthioribulose-1-phosphate dehydratase</fullName>
        <shortName evidence="9">MTRu-1-P dehydratase</shortName>
        <ecNumber evidence="9">4.2.1.109</ecNumber>
    </recommendedName>
</protein>